<dbReference type="EMBL" id="VIEB01000769">
    <property type="protein sequence ID" value="TQD81364.1"/>
    <property type="molecule type" value="Genomic_DNA"/>
</dbReference>
<name>A0A540L4F8_MALBA</name>
<protein>
    <submittedName>
        <fullName evidence="1">Uncharacterized protein</fullName>
    </submittedName>
</protein>
<organism evidence="1 2">
    <name type="scientific">Malus baccata</name>
    <name type="common">Siberian crab apple</name>
    <name type="synonym">Pyrus baccata</name>
    <dbReference type="NCBI Taxonomy" id="106549"/>
    <lineage>
        <taxon>Eukaryota</taxon>
        <taxon>Viridiplantae</taxon>
        <taxon>Streptophyta</taxon>
        <taxon>Embryophyta</taxon>
        <taxon>Tracheophyta</taxon>
        <taxon>Spermatophyta</taxon>
        <taxon>Magnoliopsida</taxon>
        <taxon>eudicotyledons</taxon>
        <taxon>Gunneridae</taxon>
        <taxon>Pentapetalae</taxon>
        <taxon>rosids</taxon>
        <taxon>fabids</taxon>
        <taxon>Rosales</taxon>
        <taxon>Rosaceae</taxon>
        <taxon>Amygdaloideae</taxon>
        <taxon>Maleae</taxon>
        <taxon>Malus</taxon>
    </lineage>
</organism>
<dbReference type="AlphaFoldDB" id="A0A540L4F8"/>
<gene>
    <name evidence="1" type="ORF">C1H46_033082</name>
</gene>
<comment type="caution">
    <text evidence="1">The sequence shown here is derived from an EMBL/GenBank/DDBJ whole genome shotgun (WGS) entry which is preliminary data.</text>
</comment>
<proteinExistence type="predicted"/>
<reference evidence="1 2" key="1">
    <citation type="journal article" date="2019" name="G3 (Bethesda)">
        <title>Sequencing of a Wild Apple (Malus baccata) Genome Unravels the Differences Between Cultivated and Wild Apple Species Regarding Disease Resistance and Cold Tolerance.</title>
        <authorList>
            <person name="Chen X."/>
        </authorList>
    </citation>
    <scope>NUCLEOTIDE SEQUENCE [LARGE SCALE GENOMIC DNA]</scope>
    <source>
        <strain evidence="2">cv. Shandingzi</strain>
        <tissue evidence="1">Leaves</tissue>
    </source>
</reference>
<evidence type="ECO:0000313" key="2">
    <source>
        <dbReference type="Proteomes" id="UP000315295"/>
    </source>
</evidence>
<evidence type="ECO:0000313" key="1">
    <source>
        <dbReference type="EMBL" id="TQD81364.1"/>
    </source>
</evidence>
<accession>A0A540L4F8</accession>
<sequence length="84" mass="9458">MCVSRLDWSQSRVAARVGRSSLGTSIVKWIVGVPEEVLSVAGSVLKRQTDEMPLSWRISTTVEEPWREIVGYWSVAKSNWLCCC</sequence>
<keyword evidence="2" id="KW-1185">Reference proteome</keyword>
<dbReference type="Proteomes" id="UP000315295">
    <property type="component" value="Unassembled WGS sequence"/>
</dbReference>